<dbReference type="PANTHER" id="PTHR40079">
    <property type="entry name" value="MANNAN ENDO-1,4-BETA-MANNOSIDASE E-RELATED"/>
    <property type="match status" value="1"/>
</dbReference>
<dbReference type="PANTHER" id="PTHR40079:SF4">
    <property type="entry name" value="GH26 DOMAIN-CONTAINING PROTEIN-RELATED"/>
    <property type="match status" value="1"/>
</dbReference>
<feature type="chain" id="PRO_5020403096" evidence="5">
    <location>
        <begin position="29"/>
        <end position="340"/>
    </location>
</feature>
<dbReference type="GO" id="GO:0006080">
    <property type="term" value="P:substituted mannan metabolic process"/>
    <property type="evidence" value="ECO:0007669"/>
    <property type="project" value="InterPro"/>
</dbReference>
<feature type="active site" description="Proton donor" evidence="4">
    <location>
        <position position="170"/>
    </location>
</feature>
<dbReference type="PROSITE" id="PS51764">
    <property type="entry name" value="GH26"/>
    <property type="match status" value="1"/>
</dbReference>
<reference evidence="7 8" key="1">
    <citation type="submission" date="2019-01" db="EMBL/GenBank/DDBJ databases">
        <title>Nocardioides guangzhouensis sp. nov., an actinobacterium isolated from soil.</title>
        <authorList>
            <person name="Fu Y."/>
            <person name="Cai Y."/>
            <person name="Lin Z."/>
            <person name="Chen P."/>
        </authorList>
    </citation>
    <scope>NUCLEOTIDE SEQUENCE [LARGE SCALE GENOMIC DNA]</scope>
    <source>
        <strain evidence="7 8">NBRC 105384</strain>
    </source>
</reference>
<keyword evidence="5" id="KW-0732">Signal</keyword>
<dbReference type="SUPFAM" id="SSF51445">
    <property type="entry name" value="(Trans)glycosidases"/>
    <property type="match status" value="1"/>
</dbReference>
<feature type="domain" description="GH26" evidence="6">
    <location>
        <begin position="41"/>
        <end position="333"/>
    </location>
</feature>
<proteinExistence type="inferred from homology"/>
<dbReference type="Pfam" id="PF02156">
    <property type="entry name" value="Glyco_hydro_26"/>
    <property type="match status" value="1"/>
</dbReference>
<feature type="signal peptide" evidence="5">
    <location>
        <begin position="1"/>
        <end position="28"/>
    </location>
</feature>
<dbReference type="AlphaFoldDB" id="A0A4Q5JA00"/>
<dbReference type="InterPro" id="IPR022790">
    <property type="entry name" value="GH26_dom"/>
</dbReference>
<dbReference type="GO" id="GO:0016985">
    <property type="term" value="F:mannan endo-1,4-beta-mannosidase activity"/>
    <property type="evidence" value="ECO:0007669"/>
    <property type="project" value="InterPro"/>
</dbReference>
<evidence type="ECO:0000256" key="3">
    <source>
        <dbReference type="ARBA" id="ARBA00023295"/>
    </source>
</evidence>
<evidence type="ECO:0000259" key="6">
    <source>
        <dbReference type="PROSITE" id="PS51764"/>
    </source>
</evidence>
<feature type="active site" description="Nucleophile" evidence="4">
    <location>
        <position position="280"/>
    </location>
</feature>
<dbReference type="RefSeq" id="WP_129984860.1">
    <property type="nucleotide sequence ID" value="NZ_SDPU01000001.1"/>
</dbReference>
<evidence type="ECO:0000313" key="8">
    <source>
        <dbReference type="Proteomes" id="UP000291189"/>
    </source>
</evidence>
<dbReference type="Proteomes" id="UP000291189">
    <property type="component" value="Unassembled WGS sequence"/>
</dbReference>
<dbReference type="OrthoDB" id="9816550at2"/>
<evidence type="ECO:0000313" key="7">
    <source>
        <dbReference type="EMBL" id="RYU15577.1"/>
    </source>
</evidence>
<sequence>MLHRSIRRAAVLATGAVLLTLVGGAATAALPHHKLGRVATAAAKPATTPISPKPVPGATQQLGLAMEGAPWDLSGVDALAGQIGRRPDLVMWYAAWSDRAAFPADRAAAVAASGATPVVTWEPWNPADGVDQPTYALDRITAGRHDSYITSWARQVKSWGKPLVLRWGHEMNGSWYPWSAQANGNTPADYVAAFRHVRGIFDKVGATNVAWSWSPNVPYPGSVPLDQVFPGNAHVDRVALDGYNWSTLQTGTSWQSFWQVFSAGVTQVQAITGKPIFVGETASTEVGGDKAAWIRDMFATLDAHPEIRGFTWFHFDKETDWRITSSAAALDAFRAGLATY</sequence>
<evidence type="ECO:0000256" key="4">
    <source>
        <dbReference type="PROSITE-ProRule" id="PRU01100"/>
    </source>
</evidence>
<name>A0A4Q5JA00_9ACTN</name>
<organism evidence="7 8">
    <name type="scientific">Nocardioides iriomotensis</name>
    <dbReference type="NCBI Taxonomy" id="715784"/>
    <lineage>
        <taxon>Bacteria</taxon>
        <taxon>Bacillati</taxon>
        <taxon>Actinomycetota</taxon>
        <taxon>Actinomycetes</taxon>
        <taxon>Propionibacteriales</taxon>
        <taxon>Nocardioidaceae</taxon>
        <taxon>Nocardioides</taxon>
    </lineage>
</organism>
<evidence type="ECO:0000256" key="2">
    <source>
        <dbReference type="ARBA" id="ARBA00022801"/>
    </source>
</evidence>
<accession>A0A4Q5JA00</accession>
<dbReference type="InterPro" id="IPR000805">
    <property type="entry name" value="Glyco_hydro_26"/>
</dbReference>
<keyword evidence="8" id="KW-1185">Reference proteome</keyword>
<protein>
    <submittedName>
        <fullName evidence="7">Beta-mannanase</fullName>
    </submittedName>
</protein>
<comment type="caution">
    <text evidence="7">The sequence shown here is derived from an EMBL/GenBank/DDBJ whole genome shotgun (WGS) entry which is preliminary data.</text>
</comment>
<evidence type="ECO:0000256" key="5">
    <source>
        <dbReference type="SAM" id="SignalP"/>
    </source>
</evidence>
<keyword evidence="3 4" id="KW-0326">Glycosidase</keyword>
<keyword evidence="2 4" id="KW-0378">Hydrolase</keyword>
<comment type="similarity">
    <text evidence="1 4">Belongs to the glycosyl hydrolase 26 family.</text>
</comment>
<dbReference type="Gene3D" id="3.20.20.80">
    <property type="entry name" value="Glycosidases"/>
    <property type="match status" value="1"/>
</dbReference>
<dbReference type="InterPro" id="IPR017853">
    <property type="entry name" value="GH"/>
</dbReference>
<gene>
    <name evidence="7" type="ORF">ETU37_00195</name>
</gene>
<evidence type="ECO:0000256" key="1">
    <source>
        <dbReference type="ARBA" id="ARBA00007754"/>
    </source>
</evidence>
<dbReference type="EMBL" id="SDPU01000001">
    <property type="protein sequence ID" value="RYU15577.1"/>
    <property type="molecule type" value="Genomic_DNA"/>
</dbReference>